<gene>
    <name evidence="1" type="ORF">E3D37_41955</name>
</gene>
<reference evidence="1 2" key="1">
    <citation type="submission" date="2019-03" db="EMBL/GenBank/DDBJ databases">
        <title>Burkholderia cepacia outbreak.</title>
        <authorList>
            <person name="Farzana R."/>
            <person name="Walsh T.R."/>
        </authorList>
    </citation>
    <scope>NUCLEOTIDE SEQUENCE [LARGE SCALE GENOMIC DNA]</scope>
    <source>
        <strain evidence="2">d13</strain>
    </source>
</reference>
<evidence type="ECO:0000313" key="1">
    <source>
        <dbReference type="EMBL" id="TEU32935.1"/>
    </source>
</evidence>
<proteinExistence type="predicted"/>
<evidence type="ECO:0000313" key="2">
    <source>
        <dbReference type="Proteomes" id="UP000298234"/>
    </source>
</evidence>
<accession>A0AAX2RBF5</accession>
<protein>
    <submittedName>
        <fullName evidence="1">Uncharacterized protein</fullName>
    </submittedName>
</protein>
<comment type="caution">
    <text evidence="1">The sequence shown here is derived from an EMBL/GenBank/DDBJ whole genome shotgun (WGS) entry which is preliminary data.</text>
</comment>
<dbReference type="EMBL" id="SNSQ01000092">
    <property type="protein sequence ID" value="TEU32935.1"/>
    <property type="molecule type" value="Genomic_DNA"/>
</dbReference>
<organism evidence="1 2">
    <name type="scientific">Burkholderia cepacia</name>
    <name type="common">Pseudomonas cepacia</name>
    <dbReference type="NCBI Taxonomy" id="292"/>
    <lineage>
        <taxon>Bacteria</taxon>
        <taxon>Pseudomonadati</taxon>
        <taxon>Pseudomonadota</taxon>
        <taxon>Betaproteobacteria</taxon>
        <taxon>Burkholderiales</taxon>
        <taxon>Burkholderiaceae</taxon>
        <taxon>Burkholderia</taxon>
        <taxon>Burkholderia cepacia complex</taxon>
    </lineage>
</organism>
<dbReference type="Proteomes" id="UP000298234">
    <property type="component" value="Unassembled WGS sequence"/>
</dbReference>
<dbReference type="AlphaFoldDB" id="A0AAX2RBF5"/>
<dbReference type="RefSeq" id="WP_134257780.1">
    <property type="nucleotide sequence ID" value="NZ_SNSR01000074.1"/>
</dbReference>
<name>A0AAX2RBF5_BURCE</name>
<sequence length="83" mass="9663">MKRMATYKGWTIDAAPIILANQRLFQSCAIVEREHGERFVFVDLGNRVFRTQAHERGIEWAKRWIDNNYTYGTADERGRTAAS</sequence>